<protein>
    <submittedName>
        <fullName evidence="2">Transcriptional regulator PadR-like family protein</fullName>
    </submittedName>
</protein>
<comment type="caution">
    <text evidence="2">The sequence shown here is derived from an EMBL/GenBank/DDBJ whole genome shotgun (WGS) entry which is preliminary data.</text>
</comment>
<evidence type="ECO:0000313" key="3">
    <source>
        <dbReference type="Proteomes" id="UP000033956"/>
    </source>
</evidence>
<dbReference type="SUPFAM" id="SSF46785">
    <property type="entry name" value="Winged helix' DNA-binding domain"/>
    <property type="match status" value="1"/>
</dbReference>
<dbReference type="EMBL" id="JYIZ01000055">
    <property type="protein sequence ID" value="KJL38360.1"/>
    <property type="molecule type" value="Genomic_DNA"/>
</dbReference>
<dbReference type="STRING" id="92835.RS81_02631"/>
<feature type="domain" description="Transcription regulator PadR N-terminal" evidence="1">
    <location>
        <begin position="15"/>
        <end position="87"/>
    </location>
</feature>
<accession>A0A0M2H3H7</accession>
<organism evidence="2 3">
    <name type="scientific">Microbacterium terrae</name>
    <dbReference type="NCBI Taxonomy" id="69369"/>
    <lineage>
        <taxon>Bacteria</taxon>
        <taxon>Bacillati</taxon>
        <taxon>Actinomycetota</taxon>
        <taxon>Actinomycetes</taxon>
        <taxon>Micrococcales</taxon>
        <taxon>Microbacteriaceae</taxon>
        <taxon>Microbacterium</taxon>
    </lineage>
</organism>
<reference evidence="2 3" key="1">
    <citation type="submission" date="2015-02" db="EMBL/GenBank/DDBJ databases">
        <title>Draft genome sequences of ten Microbacterium spp. with emphasis on heavy metal contaminated environments.</title>
        <authorList>
            <person name="Corretto E."/>
        </authorList>
    </citation>
    <scope>NUCLEOTIDE SEQUENCE [LARGE SCALE GENOMIC DNA]</scope>
    <source>
        <strain evidence="2 3">DSM 12510</strain>
    </source>
</reference>
<evidence type="ECO:0000313" key="2">
    <source>
        <dbReference type="EMBL" id="KJL38360.1"/>
    </source>
</evidence>
<dbReference type="RefSeq" id="WP_045276551.1">
    <property type="nucleotide sequence ID" value="NZ_BAAAUP010000003.1"/>
</dbReference>
<dbReference type="OrthoDB" id="122286at2"/>
<dbReference type="Gene3D" id="1.10.10.10">
    <property type="entry name" value="Winged helix-like DNA-binding domain superfamily/Winged helix DNA-binding domain"/>
    <property type="match status" value="1"/>
</dbReference>
<proteinExistence type="predicted"/>
<dbReference type="InterPro" id="IPR052509">
    <property type="entry name" value="Metal_resp_DNA-bind_regulator"/>
</dbReference>
<evidence type="ECO:0000259" key="1">
    <source>
        <dbReference type="Pfam" id="PF03551"/>
    </source>
</evidence>
<dbReference type="Pfam" id="PF03551">
    <property type="entry name" value="PadR"/>
    <property type="match status" value="1"/>
</dbReference>
<dbReference type="Proteomes" id="UP000033956">
    <property type="component" value="Unassembled WGS sequence"/>
</dbReference>
<name>A0A0M2H3H7_9MICO</name>
<dbReference type="AlphaFoldDB" id="A0A0M2H3H7"/>
<sequence>MISADAIRGYVDLMILSLLRHGSSYAYELAQRISSISGDDYSIKQTTLYSAVKRLESSGLVSSTPGLSPSGKARTYYLMTDDGLAHLNAKVAEWRETKAVVDRFIDSDTGDAPS</sequence>
<gene>
    <name evidence="2" type="ORF">RS81_02631</name>
</gene>
<dbReference type="PANTHER" id="PTHR33169">
    <property type="entry name" value="PADR-FAMILY TRANSCRIPTIONAL REGULATOR"/>
    <property type="match status" value="1"/>
</dbReference>
<dbReference type="PATRIC" id="fig|92835.4.peg.2667"/>
<dbReference type="InterPro" id="IPR005149">
    <property type="entry name" value="Tscrpt_reg_PadR_N"/>
</dbReference>
<keyword evidence="3" id="KW-1185">Reference proteome</keyword>
<dbReference type="InterPro" id="IPR036388">
    <property type="entry name" value="WH-like_DNA-bd_sf"/>
</dbReference>
<dbReference type="PANTHER" id="PTHR33169:SF14">
    <property type="entry name" value="TRANSCRIPTIONAL REGULATOR RV3488"/>
    <property type="match status" value="1"/>
</dbReference>
<dbReference type="InterPro" id="IPR036390">
    <property type="entry name" value="WH_DNA-bd_sf"/>
</dbReference>